<dbReference type="GO" id="GO:0006744">
    <property type="term" value="P:ubiquinone biosynthetic process"/>
    <property type="evidence" value="ECO:0007669"/>
    <property type="project" value="UniProtKB-UniRule"/>
</dbReference>
<dbReference type="OrthoDB" id="8525483at2"/>
<comment type="pathway">
    <text evidence="1">Cofactor biosynthesis; ubiquinone biosynthesis.</text>
</comment>
<keyword evidence="1" id="KW-0963">Cytoplasm</keyword>
<evidence type="ECO:0000313" key="4">
    <source>
        <dbReference type="Proteomes" id="UP000216913"/>
    </source>
</evidence>
<keyword evidence="4" id="KW-1185">Reference proteome</keyword>
<accession>A0A261U0N9</accession>
<dbReference type="PANTHER" id="PTHR38693:SF1">
    <property type="entry name" value="UBIQUINONE BIOSYNTHESIS ACCESSORY FACTOR UBIJ"/>
    <property type="match status" value="1"/>
</dbReference>
<dbReference type="InterPro" id="IPR038989">
    <property type="entry name" value="UbiJ"/>
</dbReference>
<reference evidence="3 4" key="1">
    <citation type="submission" date="2017-05" db="EMBL/GenBank/DDBJ databases">
        <title>Complete and WGS of Bordetella genogroups.</title>
        <authorList>
            <person name="Spilker T."/>
            <person name="LiPuma J."/>
        </authorList>
    </citation>
    <scope>NUCLEOTIDE SEQUENCE [LARGE SCALE GENOMIC DNA]</scope>
    <source>
        <strain evidence="3 4">AU10456</strain>
    </source>
</reference>
<protein>
    <recommendedName>
        <fullName evidence="1">Ubiquinone biosynthesis accessory factor UbiJ</fullName>
    </recommendedName>
</protein>
<sequence>MLPLPAPFSVLPPPSRFVVRLLNALLAREPWASARLVRHAGKTVRFALGNFSLSLTITSDGQVDVADPAVVADVTLSGVPERLSLASLLPGVRPAGTRPDVAELTHISGDAALAQVVADLARDLRWDVEDELAQRIGDVPAARLLGGARALNDFVRGAALRLAQNISEYLAEERAVLTSRPALAQWRLDLDQLGTDTDALARRLSALDARLGRQAAVRGAR</sequence>
<comment type="similarity">
    <text evidence="1">Belongs to the UbiJ family.</text>
</comment>
<proteinExistence type="inferred from homology"/>
<comment type="caution">
    <text evidence="3">The sequence shown here is derived from an EMBL/GenBank/DDBJ whole genome shotgun (WGS) entry which is preliminary data.</text>
</comment>
<dbReference type="HAMAP" id="MF_02215">
    <property type="entry name" value="UbiJ"/>
    <property type="match status" value="1"/>
</dbReference>
<feature type="domain" description="SCP2" evidence="2">
    <location>
        <begin position="22"/>
        <end position="121"/>
    </location>
</feature>
<dbReference type="Proteomes" id="UP000216913">
    <property type="component" value="Unassembled WGS sequence"/>
</dbReference>
<evidence type="ECO:0000256" key="1">
    <source>
        <dbReference type="HAMAP-Rule" id="MF_02215"/>
    </source>
</evidence>
<evidence type="ECO:0000259" key="2">
    <source>
        <dbReference type="Pfam" id="PF02036"/>
    </source>
</evidence>
<dbReference type="InterPro" id="IPR003033">
    <property type="entry name" value="SCP2_sterol-bd_dom"/>
</dbReference>
<comment type="function">
    <text evidence="1">Required for ubiquinone (coenzyme Q) biosynthesis. Binds hydrophobic ubiquinone biosynthetic intermediates via its SCP2 domain and is essential for the stability of the Ubi complex. May constitute a docking platform where Ubi enzymes assemble and access their SCP2-bound polyprenyl substrates.</text>
</comment>
<dbReference type="RefSeq" id="WP_094798495.1">
    <property type="nucleotide sequence ID" value="NZ_NEVN01000001.1"/>
</dbReference>
<dbReference type="Pfam" id="PF02036">
    <property type="entry name" value="SCP2"/>
    <property type="match status" value="1"/>
</dbReference>
<dbReference type="EMBL" id="NEVP01000001">
    <property type="protein sequence ID" value="OZI55439.1"/>
    <property type="molecule type" value="Genomic_DNA"/>
</dbReference>
<gene>
    <name evidence="1" type="primary">ubiJ</name>
    <name evidence="3" type="ORF">CAL25_03320</name>
</gene>
<dbReference type="GO" id="GO:0005737">
    <property type="term" value="C:cytoplasm"/>
    <property type="evidence" value="ECO:0007669"/>
    <property type="project" value="UniProtKB-SubCell"/>
</dbReference>
<organism evidence="3 4">
    <name type="scientific">Bordetella genomosp. 5</name>
    <dbReference type="NCBI Taxonomy" id="1395608"/>
    <lineage>
        <taxon>Bacteria</taxon>
        <taxon>Pseudomonadati</taxon>
        <taxon>Pseudomonadota</taxon>
        <taxon>Betaproteobacteria</taxon>
        <taxon>Burkholderiales</taxon>
        <taxon>Alcaligenaceae</taxon>
        <taxon>Bordetella</taxon>
    </lineage>
</organism>
<comment type="subcellular location">
    <subcellularLocation>
        <location evidence="1">Cytoplasm</location>
    </subcellularLocation>
</comment>
<evidence type="ECO:0000313" key="3">
    <source>
        <dbReference type="EMBL" id="OZI55439.1"/>
    </source>
</evidence>
<name>A0A261U0N9_9BORD</name>
<dbReference type="AlphaFoldDB" id="A0A261U0N9"/>
<dbReference type="UniPathway" id="UPA00232"/>
<keyword evidence="1" id="KW-0831">Ubiquinone biosynthesis</keyword>
<dbReference type="PANTHER" id="PTHR38693">
    <property type="entry name" value="UBIQUINONE BIOSYNTHESIS PROTEIN UBIJ"/>
    <property type="match status" value="1"/>
</dbReference>